<feature type="domain" description="TnsA endonuclease N-terminal" evidence="1">
    <location>
        <begin position="46"/>
        <end position="127"/>
    </location>
</feature>
<accession>A0A172PZY2</accession>
<reference evidence="3" key="1">
    <citation type="submission" date="2016-03" db="EMBL/GenBank/DDBJ databases">
        <title>Characterization of Acinetobacter baumannii phage vB_AbaM_ME3.</title>
        <authorList>
            <person name="Buttimer C.T.H."/>
            <person name="Elbreki M."/>
            <person name="Coffey A."/>
        </authorList>
    </citation>
    <scope>NUCLEOTIDE SEQUENCE [LARGE SCALE GENOMIC DNA]</scope>
</reference>
<organism evidence="2 3">
    <name type="scientific">Acinetobacter phage vB_AbaM_ME3</name>
    <dbReference type="NCBI Taxonomy" id="1837876"/>
    <lineage>
        <taxon>Viruses</taxon>
        <taxon>Duplodnaviria</taxon>
        <taxon>Heunggongvirae</taxon>
        <taxon>Uroviricota</taxon>
        <taxon>Caudoviricetes</taxon>
        <taxon>Metrivirus</taxon>
        <taxon>Metrivirus ME3</taxon>
    </lineage>
</organism>
<evidence type="ECO:0000259" key="1">
    <source>
        <dbReference type="Pfam" id="PF08722"/>
    </source>
</evidence>
<dbReference type="InterPro" id="IPR014833">
    <property type="entry name" value="TnsA_N"/>
</dbReference>
<dbReference type="EMBL" id="KU935715">
    <property type="protein sequence ID" value="AND75171.1"/>
    <property type="molecule type" value="Genomic_DNA"/>
</dbReference>
<evidence type="ECO:0000313" key="3">
    <source>
        <dbReference type="Proteomes" id="UP000225947"/>
    </source>
</evidence>
<dbReference type="Gene3D" id="3.40.91.30">
    <property type="match status" value="1"/>
</dbReference>
<proteinExistence type="predicted"/>
<gene>
    <name evidence="2" type="ORF">ME3_10</name>
</gene>
<protein>
    <submittedName>
        <fullName evidence="2">Head completion protein</fullName>
    </submittedName>
</protein>
<sequence length="150" mass="17646">MSISIQRTHHGKTKYINGTFYSKKNGTNFPYKSSYELAYLQKLEEDPTVVRYMYEPFELGYVDMYNKNRKYIPDFMVLYSDSSVLITEIKPEAMLKDYDVQAKAKAAKAFIKDNYPDINIAYKFITEKDLFKNITEYTNFVRSVKNGEKS</sequence>
<dbReference type="Proteomes" id="UP000225947">
    <property type="component" value="Segment"/>
</dbReference>
<dbReference type="Pfam" id="PF08722">
    <property type="entry name" value="Tn7_TnsA-like_N"/>
    <property type="match status" value="1"/>
</dbReference>
<name>A0A172PZY2_9CAUD</name>
<keyword evidence="3" id="KW-1185">Reference proteome</keyword>
<evidence type="ECO:0000313" key="2">
    <source>
        <dbReference type="EMBL" id="AND75171.1"/>
    </source>
</evidence>